<evidence type="ECO:0000256" key="1">
    <source>
        <dbReference type="SAM" id="MobiDB-lite"/>
    </source>
</evidence>
<dbReference type="OrthoDB" id="428577at2759"/>
<comment type="caution">
    <text evidence="2">The sequence shown here is derived from an EMBL/GenBank/DDBJ whole genome shotgun (WGS) entry which is preliminary data.</text>
</comment>
<feature type="region of interest" description="Disordered" evidence="1">
    <location>
        <begin position="390"/>
        <end position="409"/>
    </location>
</feature>
<proteinExistence type="predicted"/>
<protein>
    <submittedName>
        <fullName evidence="2">Integral membrane protein</fullName>
    </submittedName>
</protein>
<dbReference type="AlphaFoldDB" id="A0A8K0X1E9"/>
<gene>
    <name evidence="2" type="ORF">B0T11DRAFT_288169</name>
</gene>
<name>A0A8K0X1E9_9PEZI</name>
<organism evidence="2 3">
    <name type="scientific">Plectosphaerella cucumerina</name>
    <dbReference type="NCBI Taxonomy" id="40658"/>
    <lineage>
        <taxon>Eukaryota</taxon>
        <taxon>Fungi</taxon>
        <taxon>Dikarya</taxon>
        <taxon>Ascomycota</taxon>
        <taxon>Pezizomycotina</taxon>
        <taxon>Sordariomycetes</taxon>
        <taxon>Hypocreomycetidae</taxon>
        <taxon>Glomerellales</taxon>
        <taxon>Plectosphaerellaceae</taxon>
        <taxon>Plectosphaerella</taxon>
    </lineage>
</organism>
<keyword evidence="3" id="KW-1185">Reference proteome</keyword>
<evidence type="ECO:0000313" key="3">
    <source>
        <dbReference type="Proteomes" id="UP000813385"/>
    </source>
</evidence>
<accession>A0A8K0X1E9</accession>
<dbReference type="Proteomes" id="UP000813385">
    <property type="component" value="Unassembled WGS sequence"/>
</dbReference>
<evidence type="ECO:0000313" key="2">
    <source>
        <dbReference type="EMBL" id="KAH7354171.1"/>
    </source>
</evidence>
<reference evidence="2" key="1">
    <citation type="journal article" date="2021" name="Nat. Commun.">
        <title>Genetic determinants of endophytism in the Arabidopsis root mycobiome.</title>
        <authorList>
            <person name="Mesny F."/>
            <person name="Miyauchi S."/>
            <person name="Thiergart T."/>
            <person name="Pickel B."/>
            <person name="Atanasova L."/>
            <person name="Karlsson M."/>
            <person name="Huettel B."/>
            <person name="Barry K.W."/>
            <person name="Haridas S."/>
            <person name="Chen C."/>
            <person name="Bauer D."/>
            <person name="Andreopoulos W."/>
            <person name="Pangilinan J."/>
            <person name="LaButti K."/>
            <person name="Riley R."/>
            <person name="Lipzen A."/>
            <person name="Clum A."/>
            <person name="Drula E."/>
            <person name="Henrissat B."/>
            <person name="Kohler A."/>
            <person name="Grigoriev I.V."/>
            <person name="Martin F.M."/>
            <person name="Hacquard S."/>
        </authorList>
    </citation>
    <scope>NUCLEOTIDE SEQUENCE</scope>
    <source>
        <strain evidence="2">MPI-CAGE-AT-0016</strain>
    </source>
</reference>
<dbReference type="EMBL" id="JAGPXD010000005">
    <property type="protein sequence ID" value="KAH7354171.1"/>
    <property type="molecule type" value="Genomic_DNA"/>
</dbReference>
<sequence length="576" mass="62675">MVATATSTTATRDTIVDVLAEEGALRDGSDTLDSSRQLTVSLSPSNSGASFNPFGKWGYSPSARDSSSSILVEHGSSSQNTLSIILHRTIRVPDNADTNSLPPSLGSFPLFRVKDYTHNLPDELAQKGGIFFPMYQSEAMWMAFRANRPFALKIYVGGVNAVSGFPMVENEKTREKRARMLKEGKQIQDYVVTPDQPWLDGIVSEDGKIRQFVAQPKGSGFSVEAQVTGEEKVGGIQIEIIPIKKNFPDEFDVRYKDKDDKVLTRTFKLQDRGITRDSTWANVKALISKEFGIAEDDQKLSQHTPTPTGAHYSGMDFDDSTRLGDVYFPAKFSTLAVEHSPPPVPTFTRGYARSGAFGSFGGGGPPGTHMMMACAAPPSPMGVNNLFQESHSPKDLSSQPTFGSATMSMQSSFGAPAPALRARAKPKVKEMGLAAGGLIKQTINADPNPADVWDQAAAVLLHLQIFDPASYTDVTGNPAPDTPATQEEYAKHGWPYFEIWNEEKTGVKGDFDEVKSVAQLKKERALAAGEDAPAEEESVPVRVVTIGNGRPVSFKSTFTPLELMRKEMENLTFSSK</sequence>